<dbReference type="GeneID" id="24405975"/>
<reference evidence="2" key="1">
    <citation type="journal article" date="2012" name="Nat. Genet.">
        <title>Lifestyle transitions in plant pathogenic Colletotrichum fungi deciphered by genome and transcriptome analyses.</title>
        <authorList>
            <person name="O'Connell R.J."/>
            <person name="Thon M.R."/>
            <person name="Hacquard S."/>
            <person name="Amyotte S.G."/>
            <person name="Kleemann J."/>
            <person name="Torres M.F."/>
            <person name="Damm U."/>
            <person name="Buiate E.A."/>
            <person name="Epstein L."/>
            <person name="Alkan N."/>
            <person name="Altmueller J."/>
            <person name="Alvarado-Balderrama L."/>
            <person name="Bauser C.A."/>
            <person name="Becker C."/>
            <person name="Birren B.W."/>
            <person name="Chen Z."/>
            <person name="Choi J."/>
            <person name="Crouch J.A."/>
            <person name="Duvick J.P."/>
            <person name="Farman M.A."/>
            <person name="Gan P."/>
            <person name="Heiman D."/>
            <person name="Henrissat B."/>
            <person name="Howard R.J."/>
            <person name="Kabbage M."/>
            <person name="Koch C."/>
            <person name="Kracher B."/>
            <person name="Kubo Y."/>
            <person name="Law A.D."/>
            <person name="Lebrun M.-H."/>
            <person name="Lee Y.-H."/>
            <person name="Miyara I."/>
            <person name="Moore N."/>
            <person name="Neumann U."/>
            <person name="Nordstroem K."/>
            <person name="Panaccione D.G."/>
            <person name="Panstruga R."/>
            <person name="Place M."/>
            <person name="Proctor R.H."/>
            <person name="Prusky D."/>
            <person name="Rech G."/>
            <person name="Reinhardt R."/>
            <person name="Rollins J.A."/>
            <person name="Rounsley S."/>
            <person name="Schardl C.L."/>
            <person name="Schwartz D.C."/>
            <person name="Shenoy N."/>
            <person name="Shirasu K."/>
            <person name="Sikhakolli U.R."/>
            <person name="Stueber K."/>
            <person name="Sukno S.A."/>
            <person name="Sweigard J.A."/>
            <person name="Takano Y."/>
            <person name="Takahara H."/>
            <person name="Trail F."/>
            <person name="van der Does H.C."/>
            <person name="Voll L.M."/>
            <person name="Will I."/>
            <person name="Young S."/>
            <person name="Zeng Q."/>
            <person name="Zhang J."/>
            <person name="Zhou S."/>
            <person name="Dickman M.B."/>
            <person name="Schulze-Lefert P."/>
            <person name="Ver Loren van Themaat E."/>
            <person name="Ma L.-J."/>
            <person name="Vaillancourt L.J."/>
        </authorList>
    </citation>
    <scope>NUCLEOTIDE SEQUENCE [LARGE SCALE GENOMIC DNA]</scope>
    <source>
        <strain evidence="2">M1.001 / M2 / FGSC 10212</strain>
    </source>
</reference>
<dbReference type="AlphaFoldDB" id="E3Q4F4"/>
<evidence type="ECO:0000313" key="1">
    <source>
        <dbReference type="EMBL" id="EFQ25466.1"/>
    </source>
</evidence>
<dbReference type="HOGENOM" id="CLU_1402317_0_0_1"/>
<dbReference type="eggNOG" id="KOG3923">
    <property type="taxonomic scope" value="Eukaryota"/>
</dbReference>
<dbReference type="VEuPathDB" id="FungiDB:GLRG_00610"/>
<dbReference type="RefSeq" id="XP_008089486.1">
    <property type="nucleotide sequence ID" value="XM_008091295.1"/>
</dbReference>
<dbReference type="Proteomes" id="UP000008782">
    <property type="component" value="Unassembled WGS sequence"/>
</dbReference>
<dbReference type="EMBL" id="GG697332">
    <property type="protein sequence ID" value="EFQ25466.1"/>
    <property type="molecule type" value="Genomic_DNA"/>
</dbReference>
<keyword evidence="2" id="KW-1185">Reference proteome</keyword>
<name>E3Q4F4_COLGM</name>
<dbReference type="Gene3D" id="3.30.9.10">
    <property type="entry name" value="D-Amino Acid Oxidase, subunit A, domain 2"/>
    <property type="match status" value="1"/>
</dbReference>
<dbReference type="SUPFAM" id="SSF54373">
    <property type="entry name" value="FAD-linked reductases, C-terminal domain"/>
    <property type="match status" value="1"/>
</dbReference>
<organism evidence="2">
    <name type="scientific">Colletotrichum graminicola (strain M1.001 / M2 / FGSC 10212)</name>
    <name type="common">Maize anthracnose fungus</name>
    <name type="synonym">Glomerella graminicola</name>
    <dbReference type="NCBI Taxonomy" id="645133"/>
    <lineage>
        <taxon>Eukaryota</taxon>
        <taxon>Fungi</taxon>
        <taxon>Dikarya</taxon>
        <taxon>Ascomycota</taxon>
        <taxon>Pezizomycotina</taxon>
        <taxon>Sordariomycetes</taxon>
        <taxon>Hypocreomycetidae</taxon>
        <taxon>Glomerellales</taxon>
        <taxon>Glomerellaceae</taxon>
        <taxon>Colletotrichum</taxon>
        <taxon>Colletotrichum graminicola species complex</taxon>
    </lineage>
</organism>
<evidence type="ECO:0000313" key="2">
    <source>
        <dbReference type="Proteomes" id="UP000008782"/>
    </source>
</evidence>
<proteinExistence type="predicted"/>
<dbReference type="STRING" id="645133.E3Q4F4"/>
<sequence>MESLRKSNTEAYITFMPGIEYLEDPWRNTELLLKKMRSDWFLWNGGKVSRKEISDLHEVFTIKGLPNVLAIINCSGLGFGHKKSSRPRGRCVPWPTAKLSLATVTRQDADGSWTPCVPRNFDGGAVIGGTKEPDNWDPEPSLRVQLLEAFADTYPHILEDGDDCTIVRAYDLGGRGFEFVPSTQISKSVLRSTR</sequence>
<protein>
    <submittedName>
        <fullName evidence="1">FAD dependent oxidoreductase superfamily protein</fullName>
    </submittedName>
</protein>
<gene>
    <name evidence="1" type="ORF">GLRG_00610</name>
</gene>
<dbReference type="OrthoDB" id="2015447at2759"/>
<accession>E3Q4F4</accession>